<keyword evidence="2" id="KW-1003">Cell membrane</keyword>
<keyword evidence="4 10" id="KW-1133">Transmembrane helix</keyword>
<evidence type="ECO:0000256" key="10">
    <source>
        <dbReference type="SAM" id="Phobius"/>
    </source>
</evidence>
<feature type="non-terminal residue" evidence="12">
    <location>
        <position position="139"/>
    </location>
</feature>
<keyword evidence="7 9" id="KW-0675">Receptor</keyword>
<dbReference type="EMBL" id="VXAI01000142">
    <property type="protein sequence ID" value="NXJ66141.1"/>
    <property type="molecule type" value="Genomic_DNA"/>
</dbReference>
<dbReference type="AlphaFoldDB" id="A0A7L0DHS5"/>
<feature type="transmembrane region" description="Helical" evidence="10">
    <location>
        <begin position="107"/>
        <end position="127"/>
    </location>
</feature>
<dbReference type="PRINTS" id="PR00237">
    <property type="entry name" value="GPCRRHODOPSN"/>
</dbReference>
<dbReference type="GO" id="GO:0005886">
    <property type="term" value="C:plasma membrane"/>
    <property type="evidence" value="ECO:0007669"/>
    <property type="project" value="UniProtKB-SubCell"/>
</dbReference>
<evidence type="ECO:0000256" key="2">
    <source>
        <dbReference type="ARBA" id="ARBA00022475"/>
    </source>
</evidence>
<keyword evidence="8 9" id="KW-0807">Transducer</keyword>
<gene>
    <name evidence="12" type="primary">Mas1_2</name>
    <name evidence="12" type="ORF">ROSBEN_R15732</name>
</gene>
<feature type="non-terminal residue" evidence="12">
    <location>
        <position position="1"/>
    </location>
</feature>
<dbReference type="PROSITE" id="PS50262">
    <property type="entry name" value="G_PROTEIN_RECEP_F1_2"/>
    <property type="match status" value="1"/>
</dbReference>
<dbReference type="InterPro" id="IPR017452">
    <property type="entry name" value="GPCR_Rhodpsn_7TM"/>
</dbReference>
<keyword evidence="6 10" id="KW-0472">Membrane</keyword>
<dbReference type="SUPFAM" id="SSF81321">
    <property type="entry name" value="Family A G protein-coupled receptor-like"/>
    <property type="match status" value="1"/>
</dbReference>
<keyword evidence="13" id="KW-1185">Reference proteome</keyword>
<evidence type="ECO:0000256" key="5">
    <source>
        <dbReference type="ARBA" id="ARBA00023040"/>
    </source>
</evidence>
<protein>
    <submittedName>
        <fullName evidence="12">MAS protein</fullName>
    </submittedName>
</protein>
<evidence type="ECO:0000256" key="8">
    <source>
        <dbReference type="ARBA" id="ARBA00023224"/>
    </source>
</evidence>
<evidence type="ECO:0000256" key="4">
    <source>
        <dbReference type="ARBA" id="ARBA00022989"/>
    </source>
</evidence>
<comment type="caution">
    <text evidence="12">The sequence shown here is derived from an EMBL/GenBank/DDBJ whole genome shotgun (WGS) entry which is preliminary data.</text>
</comment>
<accession>A0A7L0DHS5</accession>
<evidence type="ECO:0000256" key="9">
    <source>
        <dbReference type="RuleBase" id="RU000688"/>
    </source>
</evidence>
<organism evidence="12 13">
    <name type="scientific">Rostratula benghalensis</name>
    <name type="common">greater painted-snipe</name>
    <dbReference type="NCBI Taxonomy" id="118793"/>
    <lineage>
        <taxon>Eukaryota</taxon>
        <taxon>Metazoa</taxon>
        <taxon>Chordata</taxon>
        <taxon>Craniata</taxon>
        <taxon>Vertebrata</taxon>
        <taxon>Euteleostomi</taxon>
        <taxon>Archelosauria</taxon>
        <taxon>Archosauria</taxon>
        <taxon>Dinosauria</taxon>
        <taxon>Saurischia</taxon>
        <taxon>Theropoda</taxon>
        <taxon>Coelurosauria</taxon>
        <taxon>Aves</taxon>
        <taxon>Neognathae</taxon>
        <taxon>Neoaves</taxon>
        <taxon>Charadriiformes</taxon>
        <taxon>Rostratulidae</taxon>
        <taxon>Rostratula</taxon>
    </lineage>
</organism>
<dbReference type="Gene3D" id="1.20.1070.10">
    <property type="entry name" value="Rhodopsin 7-helix transmembrane proteins"/>
    <property type="match status" value="1"/>
</dbReference>
<dbReference type="PANTHER" id="PTHR11334:SF29">
    <property type="entry name" value="MAS-RELATED G-PROTEIN COUPLED RECEPTOR MEMBER X2"/>
    <property type="match status" value="1"/>
</dbReference>
<evidence type="ECO:0000313" key="12">
    <source>
        <dbReference type="EMBL" id="NXJ66141.1"/>
    </source>
</evidence>
<dbReference type="InterPro" id="IPR000276">
    <property type="entry name" value="GPCR_Rhodpsn"/>
</dbReference>
<dbReference type="InterPro" id="IPR026234">
    <property type="entry name" value="MRGPCRFAMILY"/>
</dbReference>
<evidence type="ECO:0000313" key="13">
    <source>
        <dbReference type="Proteomes" id="UP000545435"/>
    </source>
</evidence>
<sequence length="139" mass="16036">DSNATDFSLVYQSYEYENPQPVTEYWCISHNYSALIIPGVFIVICLCGLVGNMVVVRFLVFHMKNPFTVYVLNLAIADFSLLLFFLTILTLHILSTIYGIYSLEYILSHYVLMVLFLFFYYASMYLLTAMSIERCASVL</sequence>
<evidence type="ECO:0000256" key="7">
    <source>
        <dbReference type="ARBA" id="ARBA00023170"/>
    </source>
</evidence>
<evidence type="ECO:0000259" key="11">
    <source>
        <dbReference type="PROSITE" id="PS50262"/>
    </source>
</evidence>
<proteinExistence type="inferred from homology"/>
<dbReference type="Proteomes" id="UP000545435">
    <property type="component" value="Unassembled WGS sequence"/>
</dbReference>
<feature type="domain" description="G-protein coupled receptors family 1 profile" evidence="11">
    <location>
        <begin position="51"/>
        <end position="139"/>
    </location>
</feature>
<reference evidence="12 13" key="1">
    <citation type="submission" date="2019-09" db="EMBL/GenBank/DDBJ databases">
        <title>Bird 10,000 Genomes (B10K) Project - Family phase.</title>
        <authorList>
            <person name="Zhang G."/>
        </authorList>
    </citation>
    <scope>NUCLEOTIDE SEQUENCE [LARGE SCALE GENOMIC DNA]</scope>
    <source>
        <strain evidence="12">B10K-DU-006-20</strain>
        <tissue evidence="12">Mixed tissue sample</tissue>
    </source>
</reference>
<evidence type="ECO:0000256" key="3">
    <source>
        <dbReference type="ARBA" id="ARBA00022692"/>
    </source>
</evidence>
<keyword evidence="3 9" id="KW-0812">Transmembrane</keyword>
<comment type="subcellular location">
    <subcellularLocation>
        <location evidence="1">Cell membrane</location>
        <topology evidence="1">Multi-pass membrane protein</topology>
    </subcellularLocation>
</comment>
<feature type="transmembrane region" description="Helical" evidence="10">
    <location>
        <begin position="35"/>
        <end position="60"/>
    </location>
</feature>
<dbReference type="PANTHER" id="PTHR11334">
    <property type="entry name" value="MAS-RELATED G-PROTEIN COUPLED RECEPTOR"/>
    <property type="match status" value="1"/>
</dbReference>
<comment type="similarity">
    <text evidence="9">Belongs to the G-protein coupled receptor 1 family.</text>
</comment>
<dbReference type="PROSITE" id="PS00237">
    <property type="entry name" value="G_PROTEIN_RECEP_F1_1"/>
    <property type="match status" value="1"/>
</dbReference>
<name>A0A7L0DHS5_9CHAR</name>
<dbReference type="GO" id="GO:0004930">
    <property type="term" value="F:G protein-coupled receptor activity"/>
    <property type="evidence" value="ECO:0007669"/>
    <property type="project" value="UniProtKB-KW"/>
</dbReference>
<keyword evidence="5 9" id="KW-0297">G-protein coupled receptor</keyword>
<evidence type="ECO:0000256" key="1">
    <source>
        <dbReference type="ARBA" id="ARBA00004651"/>
    </source>
</evidence>
<evidence type="ECO:0000256" key="6">
    <source>
        <dbReference type="ARBA" id="ARBA00023136"/>
    </source>
</evidence>